<evidence type="ECO:0000313" key="2">
    <source>
        <dbReference type="Proteomes" id="UP000253303"/>
    </source>
</evidence>
<dbReference type="InterPro" id="IPR038070">
    <property type="entry name" value="Rv2632c-like_sf"/>
</dbReference>
<dbReference type="SUPFAM" id="SSF143212">
    <property type="entry name" value="Rv2632c-like"/>
    <property type="match status" value="1"/>
</dbReference>
<dbReference type="RefSeq" id="WP_113982584.1">
    <property type="nucleotide sequence ID" value="NZ_QMEY01000009.1"/>
</dbReference>
<evidence type="ECO:0000313" key="1">
    <source>
        <dbReference type="EMBL" id="RBQ17983.1"/>
    </source>
</evidence>
<keyword evidence="2" id="KW-1185">Reference proteome</keyword>
<dbReference type="OrthoDB" id="4828144at2"/>
<gene>
    <name evidence="1" type="ORF">DP939_21665</name>
</gene>
<dbReference type="EMBL" id="QMEY01000009">
    <property type="protein sequence ID" value="RBQ17983.1"/>
    <property type="molecule type" value="Genomic_DNA"/>
</dbReference>
<accession>A0A366LWR6</accession>
<dbReference type="AlphaFoldDB" id="A0A366LWR6"/>
<dbReference type="Proteomes" id="UP000253303">
    <property type="component" value="Unassembled WGS sequence"/>
</dbReference>
<comment type="caution">
    <text evidence="1">The sequence shown here is derived from an EMBL/GenBank/DDBJ whole genome shotgun (WGS) entry which is preliminary data.</text>
</comment>
<dbReference type="Gene3D" id="3.30.160.240">
    <property type="entry name" value="Rv1738"/>
    <property type="match status" value="1"/>
</dbReference>
<proteinExistence type="predicted"/>
<reference evidence="1 2" key="1">
    <citation type="submission" date="2018-06" db="EMBL/GenBank/DDBJ databases">
        <title>Sphaerisporangium craniellae sp. nov., isolated from a marine sponge in the South China Sea.</title>
        <authorList>
            <person name="Li L."/>
        </authorList>
    </citation>
    <scope>NUCLEOTIDE SEQUENCE [LARGE SCALE GENOMIC DNA]</scope>
    <source>
        <strain evidence="1 2">LHW63015</strain>
    </source>
</reference>
<organism evidence="1 2">
    <name type="scientific">Spongiactinospora rosea</name>
    <dbReference type="NCBI Taxonomy" id="2248750"/>
    <lineage>
        <taxon>Bacteria</taxon>
        <taxon>Bacillati</taxon>
        <taxon>Actinomycetota</taxon>
        <taxon>Actinomycetes</taxon>
        <taxon>Streptosporangiales</taxon>
        <taxon>Streptosporangiaceae</taxon>
        <taxon>Spongiactinospora</taxon>
    </lineage>
</organism>
<dbReference type="InterPro" id="IPR015057">
    <property type="entry name" value="Rv2632c-like"/>
</dbReference>
<sequence>MTEKHWNIEVNVVEDEVNTTAQAILTMPTGEEHIGIGNARRNPSDRPVAVIGDELAVGRALADLSGRLLGQGARDVARVSGHGSEATGRGW</sequence>
<dbReference type="Pfam" id="PF08962">
    <property type="entry name" value="Rv2632c-like"/>
    <property type="match status" value="1"/>
</dbReference>
<protein>
    <submittedName>
        <fullName evidence="1">DUF1876 domain-containing protein</fullName>
    </submittedName>
</protein>
<name>A0A366LWR6_9ACTN</name>